<organism evidence="1 2">
    <name type="scientific">Hemibagrus guttatus</name>
    <dbReference type="NCBI Taxonomy" id="175788"/>
    <lineage>
        <taxon>Eukaryota</taxon>
        <taxon>Metazoa</taxon>
        <taxon>Chordata</taxon>
        <taxon>Craniata</taxon>
        <taxon>Vertebrata</taxon>
        <taxon>Euteleostomi</taxon>
        <taxon>Actinopterygii</taxon>
        <taxon>Neopterygii</taxon>
        <taxon>Teleostei</taxon>
        <taxon>Ostariophysi</taxon>
        <taxon>Siluriformes</taxon>
        <taxon>Bagridae</taxon>
        <taxon>Hemibagrus</taxon>
    </lineage>
</organism>
<dbReference type="EMBL" id="JAUCMX010000003">
    <property type="protein sequence ID" value="KAK3551691.1"/>
    <property type="molecule type" value="Genomic_DNA"/>
</dbReference>
<dbReference type="Proteomes" id="UP001274896">
    <property type="component" value="Unassembled WGS sequence"/>
</dbReference>
<protein>
    <submittedName>
        <fullName evidence="1">Uncharacterized protein</fullName>
    </submittedName>
</protein>
<reference evidence="1" key="1">
    <citation type="submission" date="2023-06" db="EMBL/GenBank/DDBJ databases">
        <title>Male Hemibagrus guttatus genome.</title>
        <authorList>
            <person name="Bian C."/>
        </authorList>
    </citation>
    <scope>NUCLEOTIDE SEQUENCE</scope>
    <source>
        <strain evidence="1">Male_cb2023</strain>
        <tissue evidence="1">Muscle</tissue>
    </source>
</reference>
<comment type="caution">
    <text evidence="1">The sequence shown here is derived from an EMBL/GenBank/DDBJ whole genome shotgun (WGS) entry which is preliminary data.</text>
</comment>
<accession>A0AAE0REV8</accession>
<feature type="non-terminal residue" evidence="1">
    <location>
        <position position="87"/>
    </location>
</feature>
<keyword evidence="2" id="KW-1185">Reference proteome</keyword>
<dbReference type="InterPro" id="IPR036388">
    <property type="entry name" value="WH-like_DNA-bd_sf"/>
</dbReference>
<dbReference type="Gene3D" id="1.10.10.10">
    <property type="entry name" value="Winged helix-like DNA-binding domain superfamily/Winged helix DNA-binding domain"/>
    <property type="match status" value="1"/>
</dbReference>
<name>A0AAE0REV8_9TELE</name>
<dbReference type="AlphaFoldDB" id="A0AAE0REV8"/>
<proteinExistence type="predicted"/>
<gene>
    <name evidence="1" type="ORF">QTP70_022112</name>
</gene>
<evidence type="ECO:0000313" key="1">
    <source>
        <dbReference type="EMBL" id="KAK3551691.1"/>
    </source>
</evidence>
<evidence type="ECO:0000313" key="2">
    <source>
        <dbReference type="Proteomes" id="UP001274896"/>
    </source>
</evidence>
<sequence>MFTLKVPVSTVASIIHKWKRFGTTRILPRACCLAKLCDRGEGPWEGVRGVTKNPMVPLNSASISLWREENLPEEQPSLQNFTNQACM</sequence>